<proteinExistence type="inferred from homology"/>
<dbReference type="EC" id="1.1.1.267" evidence="9"/>
<gene>
    <name evidence="9" type="primary">dxr</name>
    <name evidence="13" type="ORF">C7B45_01745</name>
</gene>
<feature type="binding site" evidence="9">
    <location>
        <position position="12"/>
    </location>
    <ligand>
        <name>NADPH</name>
        <dbReference type="ChEBI" id="CHEBI:57783"/>
    </ligand>
</feature>
<dbReference type="GO" id="GO:0070402">
    <property type="term" value="F:NADPH binding"/>
    <property type="evidence" value="ECO:0007669"/>
    <property type="project" value="InterPro"/>
</dbReference>
<dbReference type="SUPFAM" id="SSF51735">
    <property type="entry name" value="NAD(P)-binding Rossmann-fold domains"/>
    <property type="match status" value="1"/>
</dbReference>
<evidence type="ECO:0000256" key="7">
    <source>
        <dbReference type="ARBA" id="ARBA00023229"/>
    </source>
</evidence>
<evidence type="ECO:0000256" key="3">
    <source>
        <dbReference type="ARBA" id="ARBA00022723"/>
    </source>
</evidence>
<dbReference type="Gene3D" id="3.40.50.720">
    <property type="entry name" value="NAD(P)-binding Rossmann-like Domain"/>
    <property type="match status" value="1"/>
</dbReference>
<evidence type="ECO:0000256" key="4">
    <source>
        <dbReference type="ARBA" id="ARBA00022857"/>
    </source>
</evidence>
<dbReference type="PIRSF" id="PIRSF006205">
    <property type="entry name" value="Dxp_reductismrs"/>
    <property type="match status" value="1"/>
</dbReference>
<dbReference type="Pfam" id="PF08436">
    <property type="entry name" value="DXP_redisom_C"/>
    <property type="match status" value="1"/>
</dbReference>
<feature type="binding site" evidence="9">
    <location>
        <position position="150"/>
    </location>
    <ligand>
        <name>1-deoxy-D-xylulose 5-phosphate</name>
        <dbReference type="ChEBI" id="CHEBI:57792"/>
    </ligand>
</feature>
<dbReference type="Gene3D" id="1.10.1740.10">
    <property type="match status" value="1"/>
</dbReference>
<evidence type="ECO:0000256" key="8">
    <source>
        <dbReference type="ARBA" id="ARBA00048543"/>
    </source>
</evidence>
<evidence type="ECO:0000313" key="13">
    <source>
        <dbReference type="EMBL" id="PSR23764.1"/>
    </source>
</evidence>
<dbReference type="NCBIfam" id="TIGR00243">
    <property type="entry name" value="Dxr"/>
    <property type="match status" value="1"/>
</dbReference>
<dbReference type="InterPro" id="IPR013512">
    <property type="entry name" value="DXP_reductoisomerase_N"/>
</dbReference>
<evidence type="ECO:0000256" key="2">
    <source>
        <dbReference type="ARBA" id="ARBA00006825"/>
    </source>
</evidence>
<comment type="pathway">
    <text evidence="1 9">Isoprenoid biosynthesis; isopentenyl diphosphate biosynthesis via DXP pathway; isopentenyl diphosphate from 1-deoxy-D-xylulose 5-phosphate: step 1/6.</text>
</comment>
<comment type="caution">
    <text evidence="13">The sequence shown here is derived from an EMBL/GenBank/DDBJ whole genome shotgun (WGS) entry which is preliminary data.</text>
</comment>
<reference evidence="13 14" key="1">
    <citation type="journal article" date="2014" name="BMC Genomics">
        <title>Comparison of environmental and isolate Sulfobacillus genomes reveals diverse carbon, sulfur, nitrogen, and hydrogen metabolisms.</title>
        <authorList>
            <person name="Justice N.B."/>
            <person name="Norman A."/>
            <person name="Brown C.T."/>
            <person name="Singh A."/>
            <person name="Thomas B.C."/>
            <person name="Banfield J.F."/>
        </authorList>
    </citation>
    <scope>NUCLEOTIDE SEQUENCE [LARGE SCALE GENOMIC DNA]</scope>
    <source>
        <strain evidence="13">AMDSBA3</strain>
    </source>
</reference>
<evidence type="ECO:0000259" key="12">
    <source>
        <dbReference type="Pfam" id="PF13288"/>
    </source>
</evidence>
<comment type="similarity">
    <text evidence="2 9">Belongs to the DXR family.</text>
</comment>
<dbReference type="UniPathway" id="UPA00056">
    <property type="reaction ID" value="UER00092"/>
</dbReference>
<evidence type="ECO:0000256" key="6">
    <source>
        <dbReference type="ARBA" id="ARBA00023211"/>
    </source>
</evidence>
<feature type="binding site" evidence="9">
    <location>
        <position position="214"/>
    </location>
    <ligand>
        <name>1-deoxy-D-xylulose 5-phosphate</name>
        <dbReference type="ChEBI" id="CHEBI:57792"/>
    </ligand>
</feature>
<dbReference type="PANTHER" id="PTHR30525:SF0">
    <property type="entry name" value="1-DEOXY-D-XYLULOSE 5-PHOSPHATE REDUCTOISOMERASE, CHLOROPLASTIC"/>
    <property type="match status" value="1"/>
</dbReference>
<evidence type="ECO:0000259" key="10">
    <source>
        <dbReference type="Pfam" id="PF02670"/>
    </source>
</evidence>
<feature type="binding site" evidence="9">
    <location>
        <position position="148"/>
    </location>
    <ligand>
        <name>Mn(2+)</name>
        <dbReference type="ChEBI" id="CHEBI:29035"/>
    </ligand>
</feature>
<sequence length="384" mass="41995">MRVVILGATGSIGDSAFNVWEQHRQDMQIEGLVAQQQAEKLWQRAQVMQARWIGLADERAAVQLKRAHQGEAGPRIVQGTAGIMEMLKEADATHVLAAMSGFAGLEPTLLALSRGITVLLANKETLVAAGDIVTRTARQHNAALIPVDSEHSAIFQCLARPQPFHRIILTCSGGPFRNYTAAQLQEVTVESALRHPKWSMGPKITIDSATLMNKGLEIIEAHHLFGADYDAIDVVIHPESIIHSMVEFVDGATLAQCGVPDMRIPIAVALSWPHRWPLEVPTVNWPGTTLHFEAPDLQTFPLLGLARQAGRMGGHFPIILNAANEMAVEMFLQRRIGFVDIPGLVEDALSELGDARTVNTADEVIAVDARARRYTQELVAHKGR</sequence>
<feature type="binding site" evidence="9">
    <location>
        <position position="11"/>
    </location>
    <ligand>
        <name>NADPH</name>
        <dbReference type="ChEBI" id="CHEBI:57783"/>
    </ligand>
</feature>
<dbReference type="GO" id="GO:0030145">
    <property type="term" value="F:manganese ion binding"/>
    <property type="evidence" value="ECO:0007669"/>
    <property type="project" value="TreeGrafter"/>
</dbReference>
<evidence type="ECO:0000259" key="11">
    <source>
        <dbReference type="Pfam" id="PF08436"/>
    </source>
</evidence>
<keyword evidence="9" id="KW-0460">Magnesium</keyword>
<keyword evidence="5 9" id="KW-0560">Oxidoreductase</keyword>
<evidence type="ECO:0000256" key="5">
    <source>
        <dbReference type="ARBA" id="ARBA00023002"/>
    </source>
</evidence>
<dbReference type="GO" id="GO:0051484">
    <property type="term" value="P:isopentenyl diphosphate biosynthetic process, methylerythritol 4-phosphate pathway involved in terpenoid biosynthetic process"/>
    <property type="evidence" value="ECO:0007669"/>
    <property type="project" value="TreeGrafter"/>
</dbReference>
<protein>
    <recommendedName>
        <fullName evidence="9">1-deoxy-D-xylulose 5-phosphate reductoisomerase</fullName>
        <shortName evidence="9">DXP reductoisomerase</shortName>
        <ecNumber evidence="9">1.1.1.267</ecNumber>
    </recommendedName>
    <alternativeName>
        <fullName evidence="9">1-deoxyxylulose-5-phosphate reductoisomerase</fullName>
    </alternativeName>
    <alternativeName>
        <fullName evidence="9">2-C-methyl-D-erythritol 4-phosphate synthase</fullName>
    </alternativeName>
</protein>
<keyword evidence="3 9" id="KW-0479">Metal-binding</keyword>
<dbReference type="PANTHER" id="PTHR30525">
    <property type="entry name" value="1-DEOXY-D-XYLULOSE 5-PHOSPHATE REDUCTOISOMERASE"/>
    <property type="match status" value="1"/>
</dbReference>
<keyword evidence="7 9" id="KW-0414">Isoprene biosynthesis</keyword>
<feature type="binding site" evidence="9">
    <location>
        <position position="195"/>
    </location>
    <ligand>
        <name>1-deoxy-D-xylulose 5-phosphate</name>
        <dbReference type="ChEBI" id="CHEBI:57792"/>
    </ligand>
</feature>
<dbReference type="Pfam" id="PF02670">
    <property type="entry name" value="DXP_reductoisom"/>
    <property type="match status" value="1"/>
</dbReference>
<evidence type="ECO:0000256" key="1">
    <source>
        <dbReference type="ARBA" id="ARBA00005094"/>
    </source>
</evidence>
<dbReference type="GO" id="GO:0016853">
    <property type="term" value="F:isomerase activity"/>
    <property type="evidence" value="ECO:0007669"/>
    <property type="project" value="UniProtKB-KW"/>
</dbReference>
<feature type="binding site" evidence="9">
    <location>
        <position position="10"/>
    </location>
    <ligand>
        <name>NADPH</name>
        <dbReference type="ChEBI" id="CHEBI:57783"/>
    </ligand>
</feature>
<keyword evidence="4 9" id="KW-0521">NADP</keyword>
<feature type="domain" description="1-deoxy-D-xylulose 5-phosphate reductoisomerase C-terminal" evidence="11">
    <location>
        <begin position="144"/>
        <end position="225"/>
    </location>
</feature>
<comment type="cofactor">
    <cofactor evidence="9">
        <name>Mg(2+)</name>
        <dbReference type="ChEBI" id="CHEBI:18420"/>
    </cofactor>
    <cofactor evidence="9">
        <name>Mn(2+)</name>
        <dbReference type="ChEBI" id="CHEBI:29035"/>
    </cofactor>
</comment>
<organism evidence="13 14">
    <name type="scientific">Sulfobacillus acidophilus</name>
    <dbReference type="NCBI Taxonomy" id="53633"/>
    <lineage>
        <taxon>Bacteria</taxon>
        <taxon>Bacillati</taxon>
        <taxon>Bacillota</taxon>
        <taxon>Clostridia</taxon>
        <taxon>Eubacteriales</taxon>
        <taxon>Clostridiales Family XVII. Incertae Sedis</taxon>
        <taxon>Sulfobacillus</taxon>
    </lineage>
</organism>
<feature type="binding site" evidence="9">
    <location>
        <position position="123"/>
    </location>
    <ligand>
        <name>1-deoxy-D-xylulose 5-phosphate</name>
        <dbReference type="ChEBI" id="CHEBI:57792"/>
    </ligand>
</feature>
<feature type="domain" description="DXP reductoisomerase C-terminal" evidence="12">
    <location>
        <begin position="258"/>
        <end position="374"/>
    </location>
</feature>
<dbReference type="SUPFAM" id="SSF69055">
    <property type="entry name" value="1-deoxy-D-xylulose-5-phosphate reductoisomerase, C-terminal domain"/>
    <property type="match status" value="1"/>
</dbReference>
<dbReference type="Pfam" id="PF13288">
    <property type="entry name" value="DXPR_C"/>
    <property type="match status" value="1"/>
</dbReference>
<feature type="binding site" evidence="9">
    <location>
        <position position="217"/>
    </location>
    <ligand>
        <name>1-deoxy-D-xylulose 5-phosphate</name>
        <dbReference type="ChEBI" id="CHEBI:57792"/>
    </ligand>
</feature>
<dbReference type="SUPFAM" id="SSF55347">
    <property type="entry name" value="Glyceraldehyde-3-phosphate dehydrogenase-like, C-terminal domain"/>
    <property type="match status" value="1"/>
</dbReference>
<feature type="binding site" evidence="9">
    <location>
        <position position="9"/>
    </location>
    <ligand>
        <name>NADPH</name>
        <dbReference type="ChEBI" id="CHEBI:57783"/>
    </ligand>
</feature>
<feature type="domain" description="1-deoxy-D-xylulose 5-phosphate reductoisomerase N-terminal" evidence="10">
    <location>
        <begin position="3"/>
        <end position="130"/>
    </location>
</feature>
<name>A0A2T2WNF4_9FIRM</name>
<dbReference type="EMBL" id="PXYV01000003">
    <property type="protein sequence ID" value="PSR23764.1"/>
    <property type="molecule type" value="Genomic_DNA"/>
</dbReference>
<evidence type="ECO:0000313" key="14">
    <source>
        <dbReference type="Proteomes" id="UP000241848"/>
    </source>
</evidence>
<feature type="binding site" evidence="9">
    <location>
        <position position="208"/>
    </location>
    <ligand>
        <name>1-deoxy-D-xylulose 5-phosphate</name>
        <dbReference type="ChEBI" id="CHEBI:57792"/>
    </ligand>
</feature>
<feature type="binding site" evidence="9">
    <location>
        <position position="217"/>
    </location>
    <ligand>
        <name>Mn(2+)</name>
        <dbReference type="ChEBI" id="CHEBI:29035"/>
    </ligand>
</feature>
<dbReference type="InterPro" id="IPR036169">
    <property type="entry name" value="DXPR_C_sf"/>
</dbReference>
<comment type="caution">
    <text evidence="9">Lacks conserved residue(s) required for the propagation of feature annotation.</text>
</comment>
<keyword evidence="6 9" id="KW-0464">Manganese</keyword>
<comment type="catalytic activity">
    <reaction evidence="8">
        <text>2-C-methyl-D-erythritol 4-phosphate + NADP(+) = 1-deoxy-D-xylulose 5-phosphate + NADPH + H(+)</text>
        <dbReference type="Rhea" id="RHEA:13717"/>
        <dbReference type="ChEBI" id="CHEBI:15378"/>
        <dbReference type="ChEBI" id="CHEBI:57783"/>
        <dbReference type="ChEBI" id="CHEBI:57792"/>
        <dbReference type="ChEBI" id="CHEBI:58262"/>
        <dbReference type="ChEBI" id="CHEBI:58349"/>
        <dbReference type="EC" id="1.1.1.267"/>
    </reaction>
    <physiologicalReaction direction="right-to-left" evidence="8">
        <dbReference type="Rhea" id="RHEA:13719"/>
    </physiologicalReaction>
</comment>
<feature type="binding site" evidence="9">
    <location>
        <position position="149"/>
    </location>
    <ligand>
        <name>1-deoxy-D-xylulose 5-phosphate</name>
        <dbReference type="ChEBI" id="CHEBI:57792"/>
    </ligand>
</feature>
<accession>A0A2T2WNF4</accession>
<dbReference type="Proteomes" id="UP000241848">
    <property type="component" value="Unassembled WGS sequence"/>
</dbReference>
<dbReference type="InterPro" id="IPR013644">
    <property type="entry name" value="DXP_reductoisomerase_C"/>
</dbReference>
<feature type="binding site" evidence="9">
    <location>
        <position position="122"/>
    </location>
    <ligand>
        <name>NADPH</name>
        <dbReference type="ChEBI" id="CHEBI:57783"/>
    </ligand>
</feature>
<feature type="binding site" evidence="9">
    <location>
        <position position="124"/>
    </location>
    <ligand>
        <name>NADPH</name>
        <dbReference type="ChEBI" id="CHEBI:57783"/>
    </ligand>
</feature>
<keyword evidence="13" id="KW-0413">Isomerase</keyword>
<feature type="binding site" evidence="9">
    <location>
        <position position="213"/>
    </location>
    <ligand>
        <name>1-deoxy-D-xylulose 5-phosphate</name>
        <dbReference type="ChEBI" id="CHEBI:57792"/>
    </ligand>
</feature>
<dbReference type="GO" id="GO:0030604">
    <property type="term" value="F:1-deoxy-D-xylulose-5-phosphate reductoisomerase activity"/>
    <property type="evidence" value="ECO:0007669"/>
    <property type="project" value="UniProtKB-UniRule"/>
</dbReference>
<evidence type="ECO:0000256" key="9">
    <source>
        <dbReference type="HAMAP-Rule" id="MF_00183"/>
    </source>
</evidence>
<dbReference type="InterPro" id="IPR003821">
    <property type="entry name" value="DXP_reductoisomerase"/>
</dbReference>
<feature type="binding site" evidence="9">
    <location>
        <position position="172"/>
    </location>
    <ligand>
        <name>1-deoxy-D-xylulose 5-phosphate</name>
        <dbReference type="ChEBI" id="CHEBI:57792"/>
    </ligand>
</feature>
<dbReference type="FunFam" id="3.40.50.720:FF:000045">
    <property type="entry name" value="1-deoxy-D-xylulose 5-phosphate reductoisomerase"/>
    <property type="match status" value="1"/>
</dbReference>
<dbReference type="AlphaFoldDB" id="A0A2T2WNF4"/>
<dbReference type="InterPro" id="IPR026877">
    <property type="entry name" value="DXPR_C"/>
</dbReference>
<dbReference type="HAMAP" id="MF_00183">
    <property type="entry name" value="DXP_reductoisom"/>
    <property type="match status" value="1"/>
</dbReference>
<comment type="function">
    <text evidence="9">Catalyzes the NADPH-dependent rearrangement and reduction of 1-deoxy-D-xylulose-5-phosphate (DXP) to 2-C-methyl-D-erythritol 4-phosphate (MEP).</text>
</comment>
<dbReference type="InterPro" id="IPR036291">
    <property type="entry name" value="NAD(P)-bd_dom_sf"/>
</dbReference>
<feature type="binding site" evidence="9">
    <location>
        <position position="201"/>
    </location>
    <ligand>
        <name>NADPH</name>
        <dbReference type="ChEBI" id="CHEBI:57783"/>
    </ligand>
</feature>
<feature type="binding site" evidence="9">
    <location>
        <position position="150"/>
    </location>
    <ligand>
        <name>Mn(2+)</name>
        <dbReference type="ChEBI" id="CHEBI:29035"/>
    </ligand>
</feature>